<organism evidence="1 2">
    <name type="scientific">Lutibacter flavus</name>
    <dbReference type="NCBI Taxonomy" id="691689"/>
    <lineage>
        <taxon>Bacteria</taxon>
        <taxon>Pseudomonadati</taxon>
        <taxon>Bacteroidota</taxon>
        <taxon>Flavobacteriia</taxon>
        <taxon>Flavobacteriales</taxon>
        <taxon>Flavobacteriaceae</taxon>
        <taxon>Lutibacter</taxon>
    </lineage>
</organism>
<evidence type="ECO:0000313" key="2">
    <source>
        <dbReference type="Proteomes" id="UP000198412"/>
    </source>
</evidence>
<reference evidence="2" key="1">
    <citation type="submission" date="2017-06" db="EMBL/GenBank/DDBJ databases">
        <authorList>
            <person name="Varghese N."/>
            <person name="Submissions S."/>
        </authorList>
    </citation>
    <scope>NUCLEOTIDE SEQUENCE [LARGE SCALE GENOMIC DNA]</scope>
    <source>
        <strain evidence="2">DSM 27993</strain>
    </source>
</reference>
<gene>
    <name evidence="1" type="ORF">SAMN04488111_2900</name>
</gene>
<dbReference type="EMBL" id="FZNX01000005">
    <property type="protein sequence ID" value="SNR75681.1"/>
    <property type="molecule type" value="Genomic_DNA"/>
</dbReference>
<evidence type="ECO:0000313" key="1">
    <source>
        <dbReference type="EMBL" id="SNR75681.1"/>
    </source>
</evidence>
<dbReference type="AlphaFoldDB" id="A0A238YY46"/>
<dbReference type="Proteomes" id="UP000198412">
    <property type="component" value="Unassembled WGS sequence"/>
</dbReference>
<name>A0A238YY46_9FLAO</name>
<keyword evidence="2" id="KW-1185">Reference proteome</keyword>
<sequence>MKTLDLKKMKLPLTKEKFRKLRMAIQSGQVKWMDMSKDLMFAYQDFWKSIRVENLNERI</sequence>
<protein>
    <submittedName>
        <fullName evidence="1">Uncharacterized protein</fullName>
    </submittedName>
</protein>
<accession>A0A238YY46</accession>
<proteinExistence type="predicted"/>